<feature type="compositionally biased region" description="Basic and acidic residues" evidence="1">
    <location>
        <begin position="49"/>
        <end position="79"/>
    </location>
</feature>
<organism evidence="3 4">
    <name type="scientific">Nocardia testacea</name>
    <dbReference type="NCBI Taxonomy" id="248551"/>
    <lineage>
        <taxon>Bacteria</taxon>
        <taxon>Bacillati</taxon>
        <taxon>Actinomycetota</taxon>
        <taxon>Actinomycetes</taxon>
        <taxon>Mycobacteriales</taxon>
        <taxon>Nocardiaceae</taxon>
        <taxon>Nocardia</taxon>
    </lineage>
</organism>
<keyword evidence="4" id="KW-1185">Reference proteome</keyword>
<evidence type="ECO:0000313" key="3">
    <source>
        <dbReference type="EMBL" id="MFI2231250.1"/>
    </source>
</evidence>
<dbReference type="RefSeq" id="WP_397062490.1">
    <property type="nucleotide sequence ID" value="NZ_JBIRYL010000002.1"/>
</dbReference>
<dbReference type="Proteomes" id="UP001611494">
    <property type="component" value="Unassembled WGS sequence"/>
</dbReference>
<comment type="caution">
    <text evidence="3">The sequence shown here is derived from an EMBL/GenBank/DDBJ whole genome shotgun (WGS) entry which is preliminary data.</text>
</comment>
<evidence type="ECO:0000256" key="2">
    <source>
        <dbReference type="SAM" id="SignalP"/>
    </source>
</evidence>
<sequence length="99" mass="11344">MFRTNRVSATRRATARLAVAGAITLVPLAGLAAPAMADPAAPAPGYTQVDRDRHWDRDRDRDRHWDRDDHWNHDRHRDRGWQDPAGWVRHLLRGLFGSS</sequence>
<name>A0ABW7W002_9NOCA</name>
<accession>A0ABW7W002</accession>
<feature type="signal peptide" evidence="2">
    <location>
        <begin position="1"/>
        <end position="37"/>
    </location>
</feature>
<proteinExistence type="predicted"/>
<gene>
    <name evidence="3" type="ORF">ACH49Z_15500</name>
</gene>
<feature type="compositionally biased region" description="Low complexity" evidence="1">
    <location>
        <begin position="36"/>
        <end position="45"/>
    </location>
</feature>
<evidence type="ECO:0000256" key="1">
    <source>
        <dbReference type="SAM" id="MobiDB-lite"/>
    </source>
</evidence>
<keyword evidence="2" id="KW-0732">Signal</keyword>
<reference evidence="3 4" key="1">
    <citation type="submission" date="2024-10" db="EMBL/GenBank/DDBJ databases">
        <title>The Natural Products Discovery Center: Release of the First 8490 Sequenced Strains for Exploring Actinobacteria Biosynthetic Diversity.</title>
        <authorList>
            <person name="Kalkreuter E."/>
            <person name="Kautsar S.A."/>
            <person name="Yang D."/>
            <person name="Bader C.D."/>
            <person name="Teijaro C.N."/>
            <person name="Fluegel L."/>
            <person name="Davis C.M."/>
            <person name="Simpson J.R."/>
            <person name="Lauterbach L."/>
            <person name="Steele A.D."/>
            <person name="Gui C."/>
            <person name="Meng S."/>
            <person name="Li G."/>
            <person name="Viehrig K."/>
            <person name="Ye F."/>
            <person name="Su P."/>
            <person name="Kiefer A.F."/>
            <person name="Nichols A."/>
            <person name="Cepeda A.J."/>
            <person name="Yan W."/>
            <person name="Fan B."/>
            <person name="Jiang Y."/>
            <person name="Adhikari A."/>
            <person name="Zheng C.-J."/>
            <person name="Schuster L."/>
            <person name="Cowan T.M."/>
            <person name="Smanski M.J."/>
            <person name="Chevrette M.G."/>
            <person name="De Carvalho L.P.S."/>
            <person name="Shen B."/>
        </authorList>
    </citation>
    <scope>NUCLEOTIDE SEQUENCE [LARGE SCALE GENOMIC DNA]</scope>
    <source>
        <strain evidence="3 4">NPDC019377</strain>
    </source>
</reference>
<protein>
    <submittedName>
        <fullName evidence="3">Uncharacterized protein</fullName>
    </submittedName>
</protein>
<evidence type="ECO:0000313" key="4">
    <source>
        <dbReference type="Proteomes" id="UP001611494"/>
    </source>
</evidence>
<dbReference type="EMBL" id="JBIRYL010000002">
    <property type="protein sequence ID" value="MFI2231250.1"/>
    <property type="molecule type" value="Genomic_DNA"/>
</dbReference>
<feature type="chain" id="PRO_5045538112" evidence="2">
    <location>
        <begin position="38"/>
        <end position="99"/>
    </location>
</feature>
<feature type="region of interest" description="Disordered" evidence="1">
    <location>
        <begin position="36"/>
        <end position="79"/>
    </location>
</feature>